<dbReference type="VEuPathDB" id="VectorBase:CPIJ015140"/>
<dbReference type="VEuPathDB" id="VectorBase:CQUJHB004973"/>
<reference evidence="2" key="1">
    <citation type="submission" date="2007-03" db="EMBL/GenBank/DDBJ databases">
        <title>Annotation of Culex pipiens quinquefasciatus.</title>
        <authorList>
            <consortium name="The Broad Institute Genome Sequencing Platform"/>
            <person name="Atkinson P.W."/>
            <person name="Hemingway J."/>
            <person name="Christensen B.M."/>
            <person name="Higgs S."/>
            <person name="Kodira C."/>
            <person name="Hannick L."/>
            <person name="Megy K."/>
            <person name="O'Leary S."/>
            <person name="Pearson M."/>
            <person name="Haas B.J."/>
            <person name="Mauceli E."/>
            <person name="Wortman J.R."/>
            <person name="Lee N.H."/>
            <person name="Guigo R."/>
            <person name="Stanke M."/>
            <person name="Alvarado L."/>
            <person name="Amedeo P."/>
            <person name="Antoine C.H."/>
            <person name="Arensburger P."/>
            <person name="Bidwell S.L."/>
            <person name="Crawford M."/>
            <person name="Camaro F."/>
            <person name="Devon K."/>
            <person name="Engels R."/>
            <person name="Hammond M."/>
            <person name="Howarth C."/>
            <person name="Koehrsen M."/>
            <person name="Lawson D."/>
            <person name="Montgomery P."/>
            <person name="Nene V."/>
            <person name="Nusbaum C."/>
            <person name="Puiu D."/>
            <person name="Romero-Severson J."/>
            <person name="Severson D.W."/>
            <person name="Shumway M."/>
            <person name="Sisk P."/>
            <person name="Stolte C."/>
            <person name="Zeng Q."/>
            <person name="Eisenstadt E."/>
            <person name="Fraser-Liggett C."/>
            <person name="Strausberg R."/>
            <person name="Galagan J."/>
            <person name="Birren B."/>
            <person name="Collins F.H."/>
        </authorList>
    </citation>
    <scope>NUCLEOTIDE SEQUENCE [LARGE SCALE GENOMIC DNA]</scope>
    <source>
        <strain evidence="2">JHB</strain>
    </source>
</reference>
<dbReference type="EMBL" id="DS232414">
    <property type="protein sequence ID" value="EDS41462.1"/>
    <property type="molecule type" value="Genomic_DNA"/>
</dbReference>
<dbReference type="STRING" id="7176.B0X6H9"/>
<dbReference type="OrthoDB" id="7787313at2759"/>
<evidence type="ECO:0000313" key="3">
    <source>
        <dbReference type="EnsemblMetazoa" id="CPIJ015140-PA"/>
    </source>
</evidence>
<evidence type="ECO:0000313" key="2">
    <source>
        <dbReference type="EMBL" id="EDS41462.1"/>
    </source>
</evidence>
<dbReference type="Pfam" id="PF13843">
    <property type="entry name" value="DDE_Tnp_1_7"/>
    <property type="match status" value="1"/>
</dbReference>
<name>B0X6H9_CULQU</name>
<dbReference type="EnsemblMetazoa" id="CPIJ015140-RA">
    <property type="protein sequence ID" value="CPIJ015140-PA"/>
    <property type="gene ID" value="CPIJ015140"/>
</dbReference>
<feature type="domain" description="PiggyBac transposable element-derived protein" evidence="1">
    <location>
        <begin position="52"/>
        <end position="248"/>
    </location>
</feature>
<accession>B0X6H9</accession>
<keyword evidence="4" id="KW-1185">Reference proteome</keyword>
<dbReference type="HOGENOM" id="CLU_674864_0_0_1"/>
<proteinExistence type="predicted"/>
<reference evidence="3" key="2">
    <citation type="submission" date="2020-05" db="UniProtKB">
        <authorList>
            <consortium name="EnsemblMetazoa"/>
        </authorList>
    </citation>
    <scope>IDENTIFICATION</scope>
    <source>
        <strain evidence="3">JHB</strain>
    </source>
</reference>
<dbReference type="PANTHER" id="PTHR46599">
    <property type="entry name" value="PIGGYBAC TRANSPOSABLE ELEMENT-DERIVED PROTEIN 4"/>
    <property type="match status" value="1"/>
</dbReference>
<dbReference type="KEGG" id="cqu:CpipJ_CPIJ015140"/>
<gene>
    <name evidence="3" type="primary">6048312</name>
    <name evidence="2" type="ORF">CpipJ_CPIJ015140</name>
</gene>
<sequence>MTTLSSYKPCSCASRKPSLFGANLQTQPKAKYKPLIWCENSVALIASNKIGVYMKSKPGKYGMKVWCCSCVHCQYICNLQVYTGKVDKKPEKGQGKRVVLDLMQPFTGLWREVTTDNFFSSLQLSDDLFKDNTLFTGTVRTNKPDLPDSFAKSASRAPNSVLVGYNGVSTLTSFIDGHKKKPAIVLTSTLTKTTICGKKPPIVLHYNGTKGAVDAGDFITRKTNCVRKTRVWTKKLVMELLSVACLNASCLYRLKYPERCKGKSWRSNFLQQLCDQLIQENVQERVKSQRLTKELRGQLNAFSSRQMEAGAKLCNWCGKESRPIRTCCICAEAVCKQHYTEMDLKFCRECKKQGLKPKTTNTKISRVRCETCKVDRKTETKCAHCETAICGVCGKSAKVMLCEKCSKA</sequence>
<protein>
    <recommendedName>
        <fullName evidence="1">PiggyBac transposable element-derived protein domain-containing protein</fullName>
    </recommendedName>
</protein>
<dbReference type="InterPro" id="IPR029526">
    <property type="entry name" value="PGBD"/>
</dbReference>
<evidence type="ECO:0000259" key="1">
    <source>
        <dbReference type="Pfam" id="PF13843"/>
    </source>
</evidence>
<evidence type="ECO:0000313" key="4">
    <source>
        <dbReference type="Proteomes" id="UP000002320"/>
    </source>
</evidence>
<dbReference type="Proteomes" id="UP000002320">
    <property type="component" value="Unassembled WGS sequence"/>
</dbReference>
<organism>
    <name type="scientific">Culex quinquefasciatus</name>
    <name type="common">Southern house mosquito</name>
    <name type="synonym">Culex pungens</name>
    <dbReference type="NCBI Taxonomy" id="7176"/>
    <lineage>
        <taxon>Eukaryota</taxon>
        <taxon>Metazoa</taxon>
        <taxon>Ecdysozoa</taxon>
        <taxon>Arthropoda</taxon>
        <taxon>Hexapoda</taxon>
        <taxon>Insecta</taxon>
        <taxon>Pterygota</taxon>
        <taxon>Neoptera</taxon>
        <taxon>Endopterygota</taxon>
        <taxon>Diptera</taxon>
        <taxon>Nematocera</taxon>
        <taxon>Culicoidea</taxon>
        <taxon>Culicidae</taxon>
        <taxon>Culicinae</taxon>
        <taxon>Culicini</taxon>
        <taxon>Culex</taxon>
        <taxon>Culex</taxon>
    </lineage>
</organism>
<dbReference type="AlphaFoldDB" id="B0X6H9"/>
<dbReference type="PANTHER" id="PTHR46599:SF6">
    <property type="entry name" value="DUAL SPECIFICITY PHOSPHATASE 26"/>
    <property type="match status" value="1"/>
</dbReference>
<dbReference type="InParanoid" id="B0X6H9"/>